<name>A0A558BYC2_9BACT</name>
<keyword evidence="1" id="KW-0808">Transferase</keyword>
<dbReference type="GO" id="GO:0016740">
    <property type="term" value="F:transferase activity"/>
    <property type="evidence" value="ECO:0007669"/>
    <property type="project" value="UniProtKB-KW"/>
</dbReference>
<sequence length="377" mass="41308">MKIVFLCGCLEPGRDGVGDYARRLAIELVQQGHEAYGISLNDTYVTQATLESQPVDEASLTVLRLPAAWPEGQRFERAQQQVATWQPDWLSLQFVPFSFHPKGLNISLAKHLASLGKGRAWHIMFHELWVGMDTHAPLKHQWWGRAQQYLITQLINKLKPRVIHTQTLLYQAQLQKIGFASEHLPLFANISNNAPQRPSTATGSSDPAVADKAVQLVVFGNIHVGTPIQQLARDAAQYARTHDTTVTLTLLGRCGSEQALWAATWQAAGLPVEILGEQEPARISEVLLGATLGIATTPAVLLGKSGTAAAMQEHGLPVLCVAHAWQPRGITLTQTTPGIAVYQEGNFGTYLTKQDSQPVRRLPLVARQLADALARSR</sequence>
<comment type="caution">
    <text evidence="1">The sequence shown here is derived from an EMBL/GenBank/DDBJ whole genome shotgun (WGS) entry which is preliminary data.</text>
</comment>
<reference evidence="1 2" key="1">
    <citation type="submission" date="2019-07" db="EMBL/GenBank/DDBJ databases">
        <title>Hymenobacter sp. straun FUR1 Genome sequencing and assembly.</title>
        <authorList>
            <person name="Chhetri G."/>
        </authorList>
    </citation>
    <scope>NUCLEOTIDE SEQUENCE [LARGE SCALE GENOMIC DNA]</scope>
    <source>
        <strain evidence="1 2">Fur1</strain>
    </source>
</reference>
<gene>
    <name evidence="1" type="ORF">FNT36_08765</name>
</gene>
<dbReference type="Gene3D" id="3.40.50.2000">
    <property type="entry name" value="Glycogen Phosphorylase B"/>
    <property type="match status" value="1"/>
</dbReference>
<dbReference type="AlphaFoldDB" id="A0A558BYC2"/>
<dbReference type="OrthoDB" id="5144878at2"/>
<evidence type="ECO:0000313" key="2">
    <source>
        <dbReference type="Proteomes" id="UP000317624"/>
    </source>
</evidence>
<protein>
    <submittedName>
        <fullName evidence="1">Glycosyltransferase family 4 protein</fullName>
    </submittedName>
</protein>
<proteinExistence type="predicted"/>
<evidence type="ECO:0000313" key="1">
    <source>
        <dbReference type="EMBL" id="TVT41520.1"/>
    </source>
</evidence>
<keyword evidence="2" id="KW-1185">Reference proteome</keyword>
<dbReference type="EMBL" id="VMRJ01000002">
    <property type="protein sequence ID" value="TVT41520.1"/>
    <property type="molecule type" value="Genomic_DNA"/>
</dbReference>
<accession>A0A558BYC2</accession>
<dbReference type="RefSeq" id="WP_144846493.1">
    <property type="nucleotide sequence ID" value="NZ_VMRJ01000002.1"/>
</dbReference>
<dbReference type="SUPFAM" id="SSF53756">
    <property type="entry name" value="UDP-Glycosyltransferase/glycogen phosphorylase"/>
    <property type="match status" value="1"/>
</dbReference>
<dbReference type="Proteomes" id="UP000317624">
    <property type="component" value="Unassembled WGS sequence"/>
</dbReference>
<organism evidence="1 2">
    <name type="scientific">Hymenobacter setariae</name>
    <dbReference type="NCBI Taxonomy" id="2594794"/>
    <lineage>
        <taxon>Bacteria</taxon>
        <taxon>Pseudomonadati</taxon>
        <taxon>Bacteroidota</taxon>
        <taxon>Cytophagia</taxon>
        <taxon>Cytophagales</taxon>
        <taxon>Hymenobacteraceae</taxon>
        <taxon>Hymenobacter</taxon>
    </lineage>
</organism>